<name>A0A423KG89_9PSED</name>
<dbReference type="EMBL" id="MOBP01000012">
    <property type="protein sequence ID" value="RON51825.1"/>
    <property type="molecule type" value="Genomic_DNA"/>
</dbReference>
<comment type="caution">
    <text evidence="1">The sequence shown here is derived from an EMBL/GenBank/DDBJ whole genome shotgun (WGS) entry which is preliminary data.</text>
</comment>
<proteinExistence type="predicted"/>
<sequence>MVDRLLNLLVSLSKILTVCGADTNLLREPLQFNHPLRYWMECLKTSYNVNTWEHLAVQIQQKLAVRTLRPKGISAGRLRKWASREIPPRNIVYAIIQHRKDKISLGLAYHVARLHTLTLELISAASELDEIDRCTLRDALAARYDHLIITENSIIPATAHKSPI</sequence>
<accession>A0A423KG89</accession>
<dbReference type="Proteomes" id="UP000283627">
    <property type="component" value="Unassembled WGS sequence"/>
</dbReference>
<dbReference type="AlphaFoldDB" id="A0A423KG89"/>
<evidence type="ECO:0000313" key="2">
    <source>
        <dbReference type="Proteomes" id="UP000283627"/>
    </source>
</evidence>
<organism evidence="1 2">
    <name type="scientific">Pseudomonas frederiksbergensis</name>
    <dbReference type="NCBI Taxonomy" id="104087"/>
    <lineage>
        <taxon>Bacteria</taxon>
        <taxon>Pseudomonadati</taxon>
        <taxon>Pseudomonadota</taxon>
        <taxon>Gammaproteobacteria</taxon>
        <taxon>Pseudomonadales</taxon>
        <taxon>Pseudomonadaceae</taxon>
        <taxon>Pseudomonas</taxon>
    </lineage>
</organism>
<reference evidence="1 2" key="1">
    <citation type="submission" date="2016-10" db="EMBL/GenBank/DDBJ databases">
        <title>Comparative genome analysis of multiple Pseudomonas spp. focuses on biocontrol and plant growth promoting traits.</title>
        <authorList>
            <person name="Tao X.-Y."/>
            <person name="Taylor C.G."/>
        </authorList>
    </citation>
    <scope>NUCLEOTIDE SEQUENCE [LARGE SCALE GENOMIC DNA]</scope>
    <source>
        <strain evidence="1 2">39A2</strain>
    </source>
</reference>
<gene>
    <name evidence="1" type="ORF">BK665_18350</name>
</gene>
<protein>
    <submittedName>
        <fullName evidence="1">Uncharacterized protein</fullName>
    </submittedName>
</protein>
<evidence type="ECO:0000313" key="1">
    <source>
        <dbReference type="EMBL" id="RON51825.1"/>
    </source>
</evidence>